<dbReference type="NCBIfam" id="TIGR01488">
    <property type="entry name" value="HAD-SF-IB"/>
    <property type="match status" value="1"/>
</dbReference>
<dbReference type="RefSeq" id="XP_002772111.1">
    <property type="nucleotide sequence ID" value="XM_002772065.1"/>
</dbReference>
<dbReference type="GO" id="GO:0000287">
    <property type="term" value="F:magnesium ion binding"/>
    <property type="evidence" value="ECO:0007669"/>
    <property type="project" value="TreeGrafter"/>
</dbReference>
<evidence type="ECO:0000256" key="8">
    <source>
        <dbReference type="ARBA" id="ARBA00022842"/>
    </source>
</evidence>
<keyword evidence="9" id="KW-0718">Serine biosynthesis</keyword>
<accession>C5LHB8</accession>
<sequence>MQHFTKEQVDAFREAKLEEKREQMRQERAKFKQYMEMDQEREAEKKLEEKPSEIGFWRDFQMSFVENVLSDKMKAVMILYGLDTRKSVHHPKHPQISPTADLIPSFLNMWFPFAWGVAIASSIGFAMPAAVVSAKGLTAFFFLRGGAAASAVLWNEVKNPSTSEPPESTPVVIREKEGMKFGFSQLTKGELALLSFINLAAGAQYISALVDPSWASYALIAGSVAAAGLFPKQLARIVFHSWSFYLCRHNNGFEKAEWKARRLQGADWMSKKHSKSILQSQQEREQSPCIREEVVDASVTPLTAEIGVPGSSLYLFSIRGRDQPGISHLMCQTIADFDQSTLLDISQICIDELLMLSLLVKVDDEHVAALTKELLLPANRMGVSVSVRQLHDDSGTDSEGGERPASLEGDDGLCGSEDCLIQVVYHPPKGTVVECLPPALLLSVCSIATREGWSVVSVVHFNPDAPLWVHSLQLRVRQTGDFHPEEAIKDDIYNAASHPMGSRQRLYLLLQEVCHRVGAEVVVRPYEAPSKPKPKSLVVFGLSEVLVSNDVLMTLLKEAGKDYEGIRAQCEKQKLSVNETSHRLVAALEGAPRDVVSRTIAQLRLTKGARKVCQALKYLGFKLALITSSASQSIARHVQSELGLDYALATEIEVDPYTDKITGKHGTLMDNFRKVDYMRLIADRENISQENVIVVGDYVHADYLFDQCGYRTGPNDSWNTPSIEEQLTPANSTVVAEMDTTSQDDSDRDVALVRSTTLTDPLARSVWDLEPLEGVSPDSALERCDIRVIGPDAPGLMELLLGPVVKTGTSIGQIVTYNLHGVFCMGMQIYVTDPESRDDCLKDILFITHGRGMDMQYSTQESLPTLPSFADLENPTGHSPSDVTLVEQPILEAGALATILQILAENNMNISVIRRLDESDGAMSALQFVLNPSDTQTSTDEIRSSLREKLLGAKCVQSGCVDCAVQVDDIARLCRRLVVFDMDSTLVEGEVIDELAKLAGVEKEVSAITSKAMHGEIDFFESLKQRVALLKGASAKYLIDEVESRMKFTPGARQLTKTLKAMGFKMAVISGGFLPFAQHTKKELGLDYAYANELEIDSNGLLCGRTVGPVVTPQRKRNLLVMLARVEGVRVDQAIAVGDGANDIPMLTTAGLGVAFCAKPKVQEQANFRVNNKDLSTILYLVGLTQADIGKAEDA</sequence>
<dbReference type="EMBL" id="GG682011">
    <property type="protein sequence ID" value="EER03927.1"/>
    <property type="molecule type" value="Genomic_DNA"/>
</dbReference>
<name>C5LHB8_PERM5</name>
<evidence type="ECO:0000256" key="9">
    <source>
        <dbReference type="ARBA" id="ARBA00023299"/>
    </source>
</evidence>
<dbReference type="Pfam" id="PF13740">
    <property type="entry name" value="ACT_6"/>
    <property type="match status" value="1"/>
</dbReference>
<dbReference type="GO" id="GO:0005737">
    <property type="term" value="C:cytoplasm"/>
    <property type="evidence" value="ECO:0007669"/>
    <property type="project" value="TreeGrafter"/>
</dbReference>
<feature type="transmembrane region" description="Helical" evidence="12">
    <location>
        <begin position="113"/>
        <end position="134"/>
    </location>
</feature>
<evidence type="ECO:0000256" key="1">
    <source>
        <dbReference type="ARBA" id="ARBA00001946"/>
    </source>
</evidence>
<dbReference type="InParanoid" id="C5LHB8"/>
<evidence type="ECO:0000256" key="7">
    <source>
        <dbReference type="ARBA" id="ARBA00022801"/>
    </source>
</evidence>
<keyword evidence="6" id="KW-0479">Metal-binding</keyword>
<dbReference type="Pfam" id="PF00702">
    <property type="entry name" value="Hydrolase"/>
    <property type="match status" value="1"/>
</dbReference>
<dbReference type="OrthoDB" id="27226at2759"/>
<evidence type="ECO:0000256" key="6">
    <source>
        <dbReference type="ARBA" id="ARBA00022723"/>
    </source>
</evidence>
<dbReference type="SFLD" id="SFLDF00029">
    <property type="entry name" value="phosphoserine_phosphatase"/>
    <property type="match status" value="1"/>
</dbReference>
<dbReference type="GO" id="GO:0006564">
    <property type="term" value="P:L-serine biosynthetic process"/>
    <property type="evidence" value="ECO:0007669"/>
    <property type="project" value="UniProtKB-KW"/>
</dbReference>
<dbReference type="PANTHER" id="PTHR43344">
    <property type="entry name" value="PHOSPHOSERINE PHOSPHATASE"/>
    <property type="match status" value="1"/>
</dbReference>
<evidence type="ECO:0000256" key="12">
    <source>
        <dbReference type="SAM" id="Phobius"/>
    </source>
</evidence>
<organism evidence="14">
    <name type="scientific">Perkinsus marinus (strain ATCC 50983 / TXsc)</name>
    <dbReference type="NCBI Taxonomy" id="423536"/>
    <lineage>
        <taxon>Eukaryota</taxon>
        <taxon>Sar</taxon>
        <taxon>Alveolata</taxon>
        <taxon>Perkinsozoa</taxon>
        <taxon>Perkinsea</taxon>
        <taxon>Perkinsida</taxon>
        <taxon>Perkinsidae</taxon>
        <taxon>Perkinsus</taxon>
    </lineage>
</organism>
<evidence type="ECO:0000313" key="14">
    <source>
        <dbReference type="Proteomes" id="UP000007800"/>
    </source>
</evidence>
<dbReference type="Gene3D" id="3.30.70.260">
    <property type="match status" value="1"/>
</dbReference>
<evidence type="ECO:0000256" key="10">
    <source>
        <dbReference type="ARBA" id="ARBA00031693"/>
    </source>
</evidence>
<dbReference type="SUPFAM" id="SSF55021">
    <property type="entry name" value="ACT-like"/>
    <property type="match status" value="2"/>
</dbReference>
<comment type="pathway">
    <text evidence="2">Amino-acid biosynthesis; L-serine biosynthesis; L-serine from 3-phospho-D-glycerate: step 3/3.</text>
</comment>
<reference evidence="13 14" key="1">
    <citation type="submission" date="2008-07" db="EMBL/GenBank/DDBJ databases">
        <authorList>
            <person name="El-Sayed N."/>
            <person name="Caler E."/>
            <person name="Inman J."/>
            <person name="Amedeo P."/>
            <person name="Hass B."/>
            <person name="Wortman J."/>
        </authorList>
    </citation>
    <scope>NUCLEOTIDE SEQUENCE [LARGE SCALE GENOMIC DNA]</scope>
    <source>
        <strain evidence="14">ATCC 50983 / TXsc</strain>
    </source>
</reference>
<dbReference type="SFLD" id="SFLDS00003">
    <property type="entry name" value="Haloacid_Dehalogenase"/>
    <property type="match status" value="1"/>
</dbReference>
<comment type="similarity">
    <text evidence="3">Belongs to the HAD-like hydrolase superfamily. SerB family.</text>
</comment>
<dbReference type="GeneID" id="9044676"/>
<keyword evidence="14" id="KW-1185">Reference proteome</keyword>
<dbReference type="AlphaFoldDB" id="C5LHB8"/>
<dbReference type="SFLD" id="SFLDG01136">
    <property type="entry name" value="C1.6:_Phosphoserine_Phosphatas"/>
    <property type="match status" value="1"/>
</dbReference>
<dbReference type="NCBIfam" id="TIGR00338">
    <property type="entry name" value="serB"/>
    <property type="match status" value="1"/>
</dbReference>
<dbReference type="InterPro" id="IPR004469">
    <property type="entry name" value="PSP"/>
</dbReference>
<dbReference type="UniPathway" id="UPA00135">
    <property type="reaction ID" value="UER00198"/>
</dbReference>
<dbReference type="SFLD" id="SFLDG01137">
    <property type="entry name" value="C1.6.1:_Phosphoserine_Phosphat"/>
    <property type="match status" value="1"/>
</dbReference>
<dbReference type="EC" id="3.1.3.3" evidence="4"/>
<dbReference type="InterPro" id="IPR023214">
    <property type="entry name" value="HAD_sf"/>
</dbReference>
<proteinExistence type="inferred from homology"/>
<evidence type="ECO:0000256" key="4">
    <source>
        <dbReference type="ARBA" id="ARBA00012640"/>
    </source>
</evidence>
<dbReference type="InterPro" id="IPR045865">
    <property type="entry name" value="ACT-like_dom_sf"/>
</dbReference>
<evidence type="ECO:0000256" key="5">
    <source>
        <dbReference type="ARBA" id="ARBA00022605"/>
    </source>
</evidence>
<dbReference type="Gene3D" id="3.40.50.1000">
    <property type="entry name" value="HAD superfamily/HAD-like"/>
    <property type="match status" value="2"/>
</dbReference>
<evidence type="ECO:0000256" key="3">
    <source>
        <dbReference type="ARBA" id="ARBA00009184"/>
    </source>
</evidence>
<dbReference type="PANTHER" id="PTHR43344:SF2">
    <property type="entry name" value="PHOSPHOSERINE PHOSPHATASE"/>
    <property type="match status" value="1"/>
</dbReference>
<keyword evidence="12" id="KW-0472">Membrane</keyword>
<protein>
    <recommendedName>
        <fullName evidence="4">phosphoserine phosphatase</fullName>
        <ecNumber evidence="4">3.1.3.3</ecNumber>
    </recommendedName>
    <alternativeName>
        <fullName evidence="10">O-phosphoserine phosphohydrolase</fullName>
    </alternativeName>
</protein>
<dbReference type="CDD" id="cd07500">
    <property type="entry name" value="HAD_PSP"/>
    <property type="match status" value="1"/>
</dbReference>
<dbReference type="Pfam" id="PF12710">
    <property type="entry name" value="HAD"/>
    <property type="match status" value="1"/>
</dbReference>
<evidence type="ECO:0000256" key="11">
    <source>
        <dbReference type="PIRSR" id="PIRSR604469-1"/>
    </source>
</evidence>
<dbReference type="Proteomes" id="UP000007800">
    <property type="component" value="Unassembled WGS sequence"/>
</dbReference>
<feature type="active site" description="Proton donor" evidence="11">
    <location>
        <position position="983"/>
    </location>
</feature>
<keyword evidence="5" id="KW-0028">Amino-acid biosynthesis</keyword>
<dbReference type="InterPro" id="IPR036412">
    <property type="entry name" value="HAD-like_sf"/>
</dbReference>
<feature type="active site" description="Nucleophile" evidence="11">
    <location>
        <position position="981"/>
    </location>
</feature>
<keyword evidence="7" id="KW-0378">Hydrolase</keyword>
<dbReference type="InterPro" id="IPR050582">
    <property type="entry name" value="HAD-like_SerB"/>
</dbReference>
<dbReference type="SUPFAM" id="SSF56784">
    <property type="entry name" value="HAD-like"/>
    <property type="match status" value="2"/>
</dbReference>
<dbReference type="GO" id="GO:0036424">
    <property type="term" value="F:L-phosphoserine phosphatase activity"/>
    <property type="evidence" value="ECO:0007669"/>
    <property type="project" value="InterPro"/>
</dbReference>
<evidence type="ECO:0000256" key="2">
    <source>
        <dbReference type="ARBA" id="ARBA00005135"/>
    </source>
</evidence>
<comment type="cofactor">
    <cofactor evidence="1">
        <name>Mg(2+)</name>
        <dbReference type="ChEBI" id="CHEBI:18420"/>
    </cofactor>
</comment>
<evidence type="ECO:0000313" key="13">
    <source>
        <dbReference type="EMBL" id="EER03927.1"/>
    </source>
</evidence>
<keyword evidence="12" id="KW-0812">Transmembrane</keyword>
<gene>
    <name evidence="13" type="ORF">Pmar_PMAR017341</name>
</gene>
<keyword evidence="8" id="KW-0460">Magnesium</keyword>
<keyword evidence="12" id="KW-1133">Transmembrane helix</keyword>